<dbReference type="RefSeq" id="WP_184131462.1">
    <property type="nucleotide sequence ID" value="NZ_JACHKT010000005.1"/>
</dbReference>
<dbReference type="EMBL" id="JACHKT010000005">
    <property type="protein sequence ID" value="MBB6002446.1"/>
    <property type="molecule type" value="Genomic_DNA"/>
</dbReference>
<gene>
    <name evidence="10" type="ORF">HNP25_001098</name>
</gene>
<comment type="similarity">
    <text evidence="2 7">Belongs to the peptidase M14 family.</text>
</comment>
<evidence type="ECO:0000256" key="5">
    <source>
        <dbReference type="ARBA" id="ARBA00022833"/>
    </source>
</evidence>
<keyword evidence="11" id="KW-1185">Reference proteome</keyword>
<dbReference type="GO" id="GO:0005615">
    <property type="term" value="C:extracellular space"/>
    <property type="evidence" value="ECO:0007669"/>
    <property type="project" value="TreeGrafter"/>
</dbReference>
<feature type="chain" id="PRO_5033011602" description="Peptidase M14 domain-containing protein" evidence="8">
    <location>
        <begin position="20"/>
        <end position="549"/>
    </location>
</feature>
<dbReference type="Proteomes" id="UP000524404">
    <property type="component" value="Unassembled WGS sequence"/>
</dbReference>
<evidence type="ECO:0000256" key="8">
    <source>
        <dbReference type="SAM" id="SignalP"/>
    </source>
</evidence>
<comment type="cofactor">
    <cofactor evidence="1">
        <name>Zn(2+)</name>
        <dbReference type="ChEBI" id="CHEBI:29105"/>
    </cofactor>
</comment>
<dbReference type="AlphaFoldDB" id="A0A841EHI3"/>
<evidence type="ECO:0000256" key="3">
    <source>
        <dbReference type="ARBA" id="ARBA00022670"/>
    </source>
</evidence>
<keyword evidence="5" id="KW-0862">Zinc</keyword>
<dbReference type="GO" id="GO:0008270">
    <property type="term" value="F:zinc ion binding"/>
    <property type="evidence" value="ECO:0007669"/>
    <property type="project" value="InterPro"/>
</dbReference>
<dbReference type="PANTHER" id="PTHR11705">
    <property type="entry name" value="PROTEASE FAMILY M14 CARBOXYPEPTIDASE A,B"/>
    <property type="match status" value="1"/>
</dbReference>
<feature type="signal peptide" evidence="8">
    <location>
        <begin position="1"/>
        <end position="19"/>
    </location>
</feature>
<dbReference type="SUPFAM" id="SSF53187">
    <property type="entry name" value="Zn-dependent exopeptidases"/>
    <property type="match status" value="1"/>
</dbReference>
<keyword evidence="6" id="KW-0482">Metalloprotease</keyword>
<keyword evidence="8" id="KW-0732">Signal</keyword>
<reference evidence="10 11" key="1">
    <citation type="submission" date="2020-08" db="EMBL/GenBank/DDBJ databases">
        <title>Functional genomics of gut bacteria from endangered species of beetles.</title>
        <authorList>
            <person name="Carlos-Shanley C."/>
        </authorList>
    </citation>
    <scope>NUCLEOTIDE SEQUENCE [LARGE SCALE GENOMIC DNA]</scope>
    <source>
        <strain evidence="10 11">S00070</strain>
    </source>
</reference>
<evidence type="ECO:0000256" key="4">
    <source>
        <dbReference type="ARBA" id="ARBA00022801"/>
    </source>
</evidence>
<dbReference type="CDD" id="cd06905">
    <property type="entry name" value="M14-like"/>
    <property type="match status" value="1"/>
</dbReference>
<evidence type="ECO:0000259" key="9">
    <source>
        <dbReference type="PROSITE" id="PS52035"/>
    </source>
</evidence>
<organism evidence="10 11">
    <name type="scientific">Arcicella rosea</name>
    <dbReference type="NCBI Taxonomy" id="502909"/>
    <lineage>
        <taxon>Bacteria</taxon>
        <taxon>Pseudomonadati</taxon>
        <taxon>Bacteroidota</taxon>
        <taxon>Cytophagia</taxon>
        <taxon>Cytophagales</taxon>
        <taxon>Flectobacillaceae</taxon>
        <taxon>Arcicella</taxon>
    </lineage>
</organism>
<evidence type="ECO:0000256" key="1">
    <source>
        <dbReference type="ARBA" id="ARBA00001947"/>
    </source>
</evidence>
<dbReference type="InterPro" id="IPR000834">
    <property type="entry name" value="Peptidase_M14"/>
</dbReference>
<dbReference type="GO" id="GO:0004181">
    <property type="term" value="F:metallocarboxypeptidase activity"/>
    <property type="evidence" value="ECO:0007669"/>
    <property type="project" value="InterPro"/>
</dbReference>
<dbReference type="PANTHER" id="PTHR11705:SF143">
    <property type="entry name" value="SLL0236 PROTEIN"/>
    <property type="match status" value="1"/>
</dbReference>
<proteinExistence type="inferred from homology"/>
<evidence type="ECO:0000256" key="2">
    <source>
        <dbReference type="ARBA" id="ARBA00005988"/>
    </source>
</evidence>
<dbReference type="SMART" id="SM00631">
    <property type="entry name" value="Zn_pept"/>
    <property type="match status" value="1"/>
</dbReference>
<dbReference type="Pfam" id="PF00246">
    <property type="entry name" value="Peptidase_M14"/>
    <property type="match status" value="1"/>
</dbReference>
<accession>A0A841EHI3</accession>
<sequence>MKKLFLLSGLLSISLWTSAQNSYQNHTQLSARIKALSSKFTSTVTLQSIGKSKGNRDIWALAISKGNASNKPAIAIIAGVEGTHLAGTELAVQMAEKLAGASTDSIAKLLDSKTFYFIPSVNPDAQEQFFAKLKFERGGNETETDDDRDGYVNEDSFEDLNGDGIITQIRVEDPTGSFIISKEDPRVMIKADPAKGEKGKYILLTEGTDNDKDGSFNEDAIGGVNIDKNMTYDYPIFVAGAGDFAASENETKALLSFLYKANNIFAVLTFGPANNLTEAIKFDRSKTAKRIITGLLEKDASVGEQISKLYNTQTALKDAPALPQTKGNFSQTAYFHAGRYSFTSPGWWAPKVQVAKDSTKKEVATLAKPSDNEEIKYLKWADSQKLSNVFVNWQSVKHPDFVGKNVEVGGIAPYSKMNPPVSYLTESANKHLKFVSALASQMPELQIVNVNAESVSAGLTRISIKVINTGLLPTYAEIGDKVRWVQKVKTELKLTGNQAIVSGKKINLRSTLGAGETQEYSWLISGSGSISIEAGCATTGVKTVNVSLK</sequence>
<evidence type="ECO:0000256" key="7">
    <source>
        <dbReference type="PROSITE-ProRule" id="PRU01379"/>
    </source>
</evidence>
<dbReference type="PROSITE" id="PS52035">
    <property type="entry name" value="PEPTIDASE_M14"/>
    <property type="match status" value="1"/>
</dbReference>
<keyword evidence="4" id="KW-0378">Hydrolase</keyword>
<evidence type="ECO:0000313" key="11">
    <source>
        <dbReference type="Proteomes" id="UP000524404"/>
    </source>
</evidence>
<protein>
    <recommendedName>
        <fullName evidence="9">Peptidase M14 domain-containing protein</fullName>
    </recommendedName>
</protein>
<evidence type="ECO:0000256" key="6">
    <source>
        <dbReference type="ARBA" id="ARBA00023049"/>
    </source>
</evidence>
<comment type="caution">
    <text evidence="7">Lacks conserved residue(s) required for the propagation of feature annotation.</text>
</comment>
<dbReference type="GO" id="GO:0006508">
    <property type="term" value="P:proteolysis"/>
    <property type="evidence" value="ECO:0007669"/>
    <property type="project" value="UniProtKB-KW"/>
</dbReference>
<evidence type="ECO:0000313" key="10">
    <source>
        <dbReference type="EMBL" id="MBB6002446.1"/>
    </source>
</evidence>
<feature type="domain" description="Peptidase M14" evidence="9">
    <location>
        <begin position="22"/>
        <end position="366"/>
    </location>
</feature>
<comment type="caution">
    <text evidence="10">The sequence shown here is derived from an EMBL/GenBank/DDBJ whole genome shotgun (WGS) entry which is preliminary data.</text>
</comment>
<keyword evidence="3" id="KW-0645">Protease</keyword>
<name>A0A841EHI3_9BACT</name>
<dbReference type="Gene3D" id="3.40.630.10">
    <property type="entry name" value="Zn peptidases"/>
    <property type="match status" value="1"/>
</dbReference>